<evidence type="ECO:0000256" key="1">
    <source>
        <dbReference type="ARBA" id="ARBA00009058"/>
    </source>
</evidence>
<comment type="caution">
    <text evidence="4">The sequence shown here is derived from an EMBL/GenBank/DDBJ whole genome shotgun (WGS) entry which is preliminary data.</text>
</comment>
<sequence>MAALGSPLHVYRRLLQELRHLHGPERYKNTAACNYIREQFRKYQVTSEKLCLAQQELQFQASTYSCLLQNVRNHLSLHEEFHAKGERSPEEVAGLVGLKLPQQPGGKGWET</sequence>
<dbReference type="Pfam" id="PF13233">
    <property type="entry name" value="Complex1_LYR_2"/>
    <property type="match status" value="1"/>
</dbReference>
<protein>
    <recommendedName>
        <fullName evidence="2">Protein FMC1 homolog</fullName>
    </recommendedName>
</protein>
<evidence type="ECO:0000313" key="4">
    <source>
        <dbReference type="EMBL" id="DBA18251.1"/>
    </source>
</evidence>
<dbReference type="PANTHER" id="PTHR31716">
    <property type="entry name" value="PROTEIN FMC1 HOMOLOG"/>
    <property type="match status" value="1"/>
</dbReference>
<gene>
    <name evidence="4" type="ORF">GDO54_016523</name>
</gene>
<dbReference type="AlphaFoldDB" id="A0AAV2ZNW2"/>
<dbReference type="GO" id="GO:0005739">
    <property type="term" value="C:mitochondrion"/>
    <property type="evidence" value="ECO:0007669"/>
    <property type="project" value="TreeGrafter"/>
</dbReference>
<keyword evidence="5" id="KW-1185">Reference proteome</keyword>
<comment type="similarity">
    <text evidence="1">Belongs to the FMC1 family.</text>
</comment>
<accession>A0AAV2ZNW2</accession>
<reference evidence="4" key="1">
    <citation type="thesis" date="2020" institute="ProQuest LLC" country="789 East Eisenhower Parkway, Ann Arbor, MI, USA">
        <title>Comparative Genomics and Chromosome Evolution.</title>
        <authorList>
            <person name="Mudd A.B."/>
        </authorList>
    </citation>
    <scope>NUCLEOTIDE SEQUENCE</scope>
    <source>
        <strain evidence="4">1538</strain>
        <tissue evidence="4">Blood</tissue>
    </source>
</reference>
<dbReference type="CDD" id="cd20271">
    <property type="entry name" value="Complex1_LYR_FMC1"/>
    <property type="match status" value="1"/>
</dbReference>
<evidence type="ECO:0000313" key="5">
    <source>
        <dbReference type="Proteomes" id="UP001181693"/>
    </source>
</evidence>
<dbReference type="Proteomes" id="UP001181693">
    <property type="component" value="Unassembled WGS sequence"/>
</dbReference>
<evidence type="ECO:0000256" key="3">
    <source>
        <dbReference type="ARBA" id="ARBA00045742"/>
    </source>
</evidence>
<dbReference type="InterPro" id="IPR037667">
    <property type="entry name" value="FMC1_homologue"/>
</dbReference>
<name>A0AAV2ZNW2_PYXAD</name>
<evidence type="ECO:0000256" key="2">
    <source>
        <dbReference type="ARBA" id="ARBA00013846"/>
    </source>
</evidence>
<proteinExistence type="inferred from homology"/>
<organism evidence="4 5">
    <name type="scientific">Pyxicephalus adspersus</name>
    <name type="common">African bullfrog</name>
    <dbReference type="NCBI Taxonomy" id="30357"/>
    <lineage>
        <taxon>Eukaryota</taxon>
        <taxon>Metazoa</taxon>
        <taxon>Chordata</taxon>
        <taxon>Craniata</taxon>
        <taxon>Vertebrata</taxon>
        <taxon>Euteleostomi</taxon>
        <taxon>Amphibia</taxon>
        <taxon>Batrachia</taxon>
        <taxon>Anura</taxon>
        <taxon>Neobatrachia</taxon>
        <taxon>Ranoidea</taxon>
        <taxon>Pyxicephalidae</taxon>
        <taxon>Pyxicephalinae</taxon>
        <taxon>Pyxicephalus</taxon>
    </lineage>
</organism>
<dbReference type="PANTHER" id="PTHR31716:SF1">
    <property type="entry name" value="PROTEIN FMC1 HOMOLOG"/>
    <property type="match status" value="1"/>
</dbReference>
<dbReference type="EMBL" id="DYDO01000009">
    <property type="protein sequence ID" value="DBA18251.1"/>
    <property type="molecule type" value="Genomic_DNA"/>
</dbReference>
<comment type="function">
    <text evidence="3">Plays a role in the assembly/stability of the mitochondrial membrane ATP synthase (F(1)F(0) ATP synthase or Complex V).</text>
</comment>